<organism evidence="2 3">
    <name type="scientific">Stappia sediminis</name>
    <dbReference type="NCBI Taxonomy" id="2692190"/>
    <lineage>
        <taxon>Bacteria</taxon>
        <taxon>Pseudomonadati</taxon>
        <taxon>Pseudomonadota</taxon>
        <taxon>Alphaproteobacteria</taxon>
        <taxon>Hyphomicrobiales</taxon>
        <taxon>Stappiaceae</taxon>
        <taxon>Stappia</taxon>
    </lineage>
</organism>
<dbReference type="InterPro" id="IPR036736">
    <property type="entry name" value="ACP-like_sf"/>
</dbReference>
<dbReference type="Proteomes" id="UP000433101">
    <property type="component" value="Unassembled WGS sequence"/>
</dbReference>
<dbReference type="Pfam" id="PF00550">
    <property type="entry name" value="PP-binding"/>
    <property type="match status" value="1"/>
</dbReference>
<reference evidence="2 3" key="1">
    <citation type="submission" date="2019-12" db="EMBL/GenBank/DDBJ databases">
        <authorList>
            <person name="Li M."/>
        </authorList>
    </citation>
    <scope>NUCLEOTIDE SEQUENCE [LARGE SCALE GENOMIC DNA]</scope>
    <source>
        <strain evidence="2 3">GBMRC 2046</strain>
    </source>
</reference>
<evidence type="ECO:0000313" key="2">
    <source>
        <dbReference type="EMBL" id="MXN66610.1"/>
    </source>
</evidence>
<protein>
    <submittedName>
        <fullName evidence="2">Acyl carrier protein</fullName>
    </submittedName>
</protein>
<dbReference type="NCBIfam" id="NF005480">
    <property type="entry name" value="PRK07081.1"/>
    <property type="match status" value="1"/>
</dbReference>
<accession>A0A7X3LX06</accession>
<dbReference type="RefSeq" id="WP_160776862.1">
    <property type="nucleotide sequence ID" value="NZ_WUMV01000008.1"/>
</dbReference>
<dbReference type="EMBL" id="WUMV01000008">
    <property type="protein sequence ID" value="MXN66610.1"/>
    <property type="molecule type" value="Genomic_DNA"/>
</dbReference>
<dbReference type="SUPFAM" id="SSF47336">
    <property type="entry name" value="ACP-like"/>
    <property type="match status" value="1"/>
</dbReference>
<dbReference type="PROSITE" id="PS50075">
    <property type="entry name" value="CARRIER"/>
    <property type="match status" value="1"/>
</dbReference>
<keyword evidence="3" id="KW-1185">Reference proteome</keyword>
<evidence type="ECO:0000313" key="3">
    <source>
        <dbReference type="Proteomes" id="UP000433101"/>
    </source>
</evidence>
<dbReference type="InterPro" id="IPR009081">
    <property type="entry name" value="PP-bd_ACP"/>
</dbReference>
<sequence length="85" mass="8994">MSTAETVREIVAKHGKLPVDVGSIADDGDLYSAGLSSFASVQLMLAIEEEFDIEFPETMLNRGTFASISAIAKAVDTICAEQQAA</sequence>
<proteinExistence type="predicted"/>
<dbReference type="AlphaFoldDB" id="A0A7X3LX06"/>
<name>A0A7X3LX06_9HYPH</name>
<dbReference type="Gene3D" id="1.10.1200.10">
    <property type="entry name" value="ACP-like"/>
    <property type="match status" value="1"/>
</dbReference>
<evidence type="ECO:0000259" key="1">
    <source>
        <dbReference type="PROSITE" id="PS50075"/>
    </source>
</evidence>
<gene>
    <name evidence="2" type="ORF">GR183_16965</name>
</gene>
<feature type="domain" description="Carrier" evidence="1">
    <location>
        <begin position="1"/>
        <end position="79"/>
    </location>
</feature>
<comment type="caution">
    <text evidence="2">The sequence shown here is derived from an EMBL/GenBank/DDBJ whole genome shotgun (WGS) entry which is preliminary data.</text>
</comment>